<feature type="compositionally biased region" description="Gly residues" evidence="8">
    <location>
        <begin position="107"/>
        <end position="123"/>
    </location>
</feature>
<gene>
    <name evidence="10" type="ORF">PEPS_03950</name>
</gene>
<dbReference type="PANTHER" id="PTHR30026">
    <property type="entry name" value="OUTER MEMBRANE PROTEIN TOLC"/>
    <property type="match status" value="1"/>
</dbReference>
<dbReference type="Proteomes" id="UP001354989">
    <property type="component" value="Chromosome"/>
</dbReference>
<evidence type="ECO:0000256" key="2">
    <source>
        <dbReference type="ARBA" id="ARBA00007613"/>
    </source>
</evidence>
<evidence type="ECO:0000256" key="5">
    <source>
        <dbReference type="ARBA" id="ARBA00022692"/>
    </source>
</evidence>
<sequence length="485" mass="54061">MKKLKMRLKKWNTNMKRFKYISLCLSLFLGSATWAQEIELPEKIDLAKAIETAMTNNYDIKIARAEADKAQNSHHIGNAGLLPSVSASGGGDFSVNDTEIQFMNMGGGTGSGGSTGGGAGGGAAPDDTPTPGDIMVIDGAESISYNASIRMDYTIFDGFGNVYTYKKLEGASELQETLYRQQMEMTIVQVAEQYYEVCRAQQNYNLAQQSLDISKERYQKAVDQKTYGQANQLDLLNAEVDMNSDSTLLLQTEQQLLMSLKNLNVVMGIGVNNSYEVNDSVTYRDDLTADYVTTAAMTYNASIVAQLQQTEISELDMKITRARKMPSISAYGSYGYNRTDNEASQVIYNQNRGFSTGLSASFNIFNGRQQRIAEQNAKIDLATEKERQRQTEAQIERDIANAYTDYTYKKRIVELQRTSLKQARLNFESTKEMFALGRSTSIEFRTAQENLLNVANQFSDAQFQAKVSEFYLLQLSGLILNDPAN</sequence>
<keyword evidence="9" id="KW-0732">Signal</keyword>
<evidence type="ECO:0000256" key="7">
    <source>
        <dbReference type="ARBA" id="ARBA00023237"/>
    </source>
</evidence>
<protein>
    <submittedName>
        <fullName evidence="10">Membrane protein</fullName>
    </submittedName>
</protein>
<keyword evidence="6" id="KW-0472">Membrane</keyword>
<comment type="similarity">
    <text evidence="2">Belongs to the outer membrane factor (OMF) (TC 1.B.17) family.</text>
</comment>
<evidence type="ECO:0000256" key="3">
    <source>
        <dbReference type="ARBA" id="ARBA00022448"/>
    </source>
</evidence>
<feature type="signal peptide" evidence="9">
    <location>
        <begin position="1"/>
        <end position="35"/>
    </location>
</feature>
<dbReference type="InterPro" id="IPR003423">
    <property type="entry name" value="OMP_efflux"/>
</dbReference>
<dbReference type="SUPFAM" id="SSF56954">
    <property type="entry name" value="Outer membrane efflux proteins (OEP)"/>
    <property type="match status" value="1"/>
</dbReference>
<dbReference type="InterPro" id="IPR051906">
    <property type="entry name" value="TolC-like"/>
</dbReference>
<evidence type="ECO:0000313" key="11">
    <source>
        <dbReference type="Proteomes" id="UP001354989"/>
    </source>
</evidence>
<dbReference type="EMBL" id="AP025292">
    <property type="protein sequence ID" value="BDC98114.1"/>
    <property type="molecule type" value="Genomic_DNA"/>
</dbReference>
<name>A0ABM7VB15_9BACT</name>
<evidence type="ECO:0000256" key="4">
    <source>
        <dbReference type="ARBA" id="ARBA00022452"/>
    </source>
</evidence>
<comment type="subcellular location">
    <subcellularLocation>
        <location evidence="1">Cell outer membrane</location>
    </subcellularLocation>
</comment>
<keyword evidence="4" id="KW-1134">Transmembrane beta strand</keyword>
<feature type="chain" id="PRO_5045785660" evidence="9">
    <location>
        <begin position="36"/>
        <end position="485"/>
    </location>
</feature>
<evidence type="ECO:0000256" key="9">
    <source>
        <dbReference type="SAM" id="SignalP"/>
    </source>
</evidence>
<evidence type="ECO:0000256" key="6">
    <source>
        <dbReference type="ARBA" id="ARBA00023136"/>
    </source>
</evidence>
<proteinExistence type="inferred from homology"/>
<evidence type="ECO:0000256" key="8">
    <source>
        <dbReference type="SAM" id="MobiDB-lite"/>
    </source>
</evidence>
<dbReference type="PANTHER" id="PTHR30026:SF20">
    <property type="entry name" value="OUTER MEMBRANE PROTEIN TOLC"/>
    <property type="match status" value="1"/>
</dbReference>
<keyword evidence="5" id="KW-0812">Transmembrane</keyword>
<keyword evidence="11" id="KW-1185">Reference proteome</keyword>
<feature type="region of interest" description="Disordered" evidence="8">
    <location>
        <begin position="107"/>
        <end position="127"/>
    </location>
</feature>
<dbReference type="Pfam" id="PF02321">
    <property type="entry name" value="OEP"/>
    <property type="match status" value="2"/>
</dbReference>
<keyword evidence="7" id="KW-0998">Cell outer membrane</keyword>
<evidence type="ECO:0000313" key="10">
    <source>
        <dbReference type="EMBL" id="BDC98114.1"/>
    </source>
</evidence>
<evidence type="ECO:0000256" key="1">
    <source>
        <dbReference type="ARBA" id="ARBA00004442"/>
    </source>
</evidence>
<accession>A0ABM7VB15</accession>
<keyword evidence="3" id="KW-0813">Transport</keyword>
<organism evidence="10 11">
    <name type="scientific">Persicobacter psychrovividus</name>
    <dbReference type="NCBI Taxonomy" id="387638"/>
    <lineage>
        <taxon>Bacteria</taxon>
        <taxon>Pseudomonadati</taxon>
        <taxon>Bacteroidota</taxon>
        <taxon>Cytophagia</taxon>
        <taxon>Cytophagales</taxon>
        <taxon>Persicobacteraceae</taxon>
        <taxon>Persicobacter</taxon>
    </lineage>
</organism>
<dbReference type="Gene3D" id="1.20.1600.10">
    <property type="entry name" value="Outer membrane efflux proteins (OEP)"/>
    <property type="match status" value="1"/>
</dbReference>
<reference evidence="10 11" key="1">
    <citation type="submission" date="2021-12" db="EMBL/GenBank/DDBJ databases">
        <title>Genome sequencing of bacteria with rrn-lacking chromosome and rrn-plasmid.</title>
        <authorList>
            <person name="Anda M."/>
            <person name="Iwasaki W."/>
        </authorList>
    </citation>
    <scope>NUCLEOTIDE SEQUENCE [LARGE SCALE GENOMIC DNA]</scope>
    <source>
        <strain evidence="10 11">NBRC 101262</strain>
    </source>
</reference>